<evidence type="ECO:0000313" key="3">
    <source>
        <dbReference type="Proteomes" id="UP000030708"/>
    </source>
</evidence>
<organism evidence="2 3">
    <name type="scientific">Plasmodium falciparum Tanzania</name>
    <name type="common">2000708</name>
    <dbReference type="NCBI Taxonomy" id="1036725"/>
    <lineage>
        <taxon>Eukaryota</taxon>
        <taxon>Sar</taxon>
        <taxon>Alveolata</taxon>
        <taxon>Apicomplexa</taxon>
        <taxon>Aconoidasida</taxon>
        <taxon>Haemosporida</taxon>
        <taxon>Plasmodiidae</taxon>
        <taxon>Plasmodium</taxon>
        <taxon>Plasmodium (Laverania)</taxon>
    </lineage>
</organism>
<evidence type="ECO:0000259" key="1">
    <source>
        <dbReference type="PROSITE" id="PS50820"/>
    </source>
</evidence>
<dbReference type="EMBL" id="KI926260">
    <property type="protein sequence ID" value="ETW39159.1"/>
    <property type="molecule type" value="Genomic_DNA"/>
</dbReference>
<reference evidence="2 3" key="1">
    <citation type="submission" date="2013-02" db="EMBL/GenBank/DDBJ databases">
        <title>The Genome Annotation of Plasmodium falciparum Tanzania (2000708).</title>
        <authorList>
            <consortium name="The Broad Institute Genome Sequencing Platform"/>
            <consortium name="The Broad Institute Genome Sequencing Center for Infectious Disease"/>
            <person name="Neafsey D."/>
            <person name="Hoffman S."/>
            <person name="Volkman S."/>
            <person name="Rosenthal P."/>
            <person name="Walker B."/>
            <person name="Young S.K."/>
            <person name="Zeng Q."/>
            <person name="Gargeya S."/>
            <person name="Fitzgerald M."/>
            <person name="Haas B."/>
            <person name="Abouelleil A."/>
            <person name="Allen A.W."/>
            <person name="Alvarado L."/>
            <person name="Arachchi H.M."/>
            <person name="Berlin A.M."/>
            <person name="Chapman S.B."/>
            <person name="Gainer-Dewar J."/>
            <person name="Goldberg J."/>
            <person name="Griggs A."/>
            <person name="Gujja S."/>
            <person name="Hansen M."/>
            <person name="Howarth C."/>
            <person name="Imamovic A."/>
            <person name="Ireland A."/>
            <person name="Larimer J."/>
            <person name="McCowan C."/>
            <person name="Murphy C."/>
            <person name="Pearson M."/>
            <person name="Poon T.W."/>
            <person name="Priest M."/>
            <person name="Roberts A."/>
            <person name="Saif S."/>
            <person name="Shea T."/>
            <person name="Sisk P."/>
            <person name="Sykes S."/>
            <person name="Wortman J."/>
            <person name="Nusbaum C."/>
            <person name="Birren B."/>
        </authorList>
    </citation>
    <scope>NUCLEOTIDE SEQUENCE [LARGE SCALE GENOMIC DNA]</scope>
    <source>
        <strain evidence="3">Tanzania (2000708)</strain>
    </source>
</reference>
<dbReference type="SUPFAM" id="SSF69848">
    <property type="entry name" value="LCCL domain"/>
    <property type="match status" value="1"/>
</dbReference>
<dbReference type="Gene3D" id="2.170.130.20">
    <property type="entry name" value="LCCL-like domain"/>
    <property type="match status" value="1"/>
</dbReference>
<dbReference type="InterPro" id="IPR051957">
    <property type="entry name" value="CRISP-LCCL_domain"/>
</dbReference>
<dbReference type="Pfam" id="PF03815">
    <property type="entry name" value="LCCL"/>
    <property type="match status" value="1"/>
</dbReference>
<sequence>MFLNHNETGGSFELIGNSCNLTNDDYLTHHGATIDINDCHNNTLNNIPDVLPLIHGDKFLITCDPNCLDNLSGEVYGSDVYSIDSSICKASIHAGVCNIQNKHNCKFLIIINEKQKNYIGTLQNRILSLNQSNNSNLSFTFSPIINPNFSQFYSSYPNRGIPFPPATASQHCITDLECQTNFWTFQTHENGTYTIQVLVGNLSSDIKQNTFIEVNGLPLIKNIQLEKNEYFVAVKNVHVTSRSLIFTSTCLETDNECANAKTTIMALQILKI</sequence>
<proteinExistence type="predicted"/>
<feature type="domain" description="LCCL" evidence="1">
    <location>
        <begin position="74"/>
        <end position="129"/>
    </location>
</feature>
<dbReference type="Proteomes" id="UP000030708">
    <property type="component" value="Unassembled WGS sequence"/>
</dbReference>
<accession>A0A024WE05</accession>
<dbReference type="PROSITE" id="PS50820">
    <property type="entry name" value="LCCL"/>
    <property type="match status" value="1"/>
</dbReference>
<dbReference type="InterPro" id="IPR036609">
    <property type="entry name" value="LCCL_sf"/>
</dbReference>
<name>A0A024WE05_PLAFA</name>
<gene>
    <name evidence="2" type="ORF">PFTANZ_00097</name>
</gene>
<dbReference type="PANTHER" id="PTHR31331">
    <property type="entry name" value="LCCL DOMAIN PROTEIN (AFU_ORTHOLOGUE AFUA_5G08630)"/>
    <property type="match status" value="1"/>
</dbReference>
<dbReference type="PANTHER" id="PTHR31331:SF1">
    <property type="entry name" value="CYSTEINE RICH SECRETORY PROTEIN LCCL DOMAIN CONTAINING 2"/>
    <property type="match status" value="1"/>
</dbReference>
<reference evidence="2 3" key="2">
    <citation type="submission" date="2013-02" db="EMBL/GenBank/DDBJ databases">
        <title>The Genome Sequence of Plasmodium falciparum Tanzania (2000708).</title>
        <authorList>
            <consortium name="The Broad Institute Genome Sequencing Platform"/>
            <consortium name="The Broad Institute Genome Sequencing Center for Infectious Disease"/>
            <person name="Neafsey D."/>
            <person name="Cheeseman I."/>
            <person name="Volkman S."/>
            <person name="Adams J."/>
            <person name="Walker B."/>
            <person name="Young S.K."/>
            <person name="Zeng Q."/>
            <person name="Gargeya S."/>
            <person name="Fitzgerald M."/>
            <person name="Haas B."/>
            <person name="Abouelleil A."/>
            <person name="Alvarado L."/>
            <person name="Arachchi H.M."/>
            <person name="Berlin A.M."/>
            <person name="Chapman S.B."/>
            <person name="Dewar J."/>
            <person name="Goldberg J."/>
            <person name="Griggs A."/>
            <person name="Gujja S."/>
            <person name="Hansen M."/>
            <person name="Howarth C."/>
            <person name="Imamovic A."/>
            <person name="Larimer J."/>
            <person name="McCowan C."/>
            <person name="Murphy C."/>
            <person name="Neiman D."/>
            <person name="Pearson M."/>
            <person name="Priest M."/>
            <person name="Roberts A."/>
            <person name="Saif S."/>
            <person name="Shea T."/>
            <person name="Sisk P."/>
            <person name="Sykes S."/>
            <person name="Wortman J."/>
            <person name="Nusbaum C."/>
            <person name="Birren B."/>
        </authorList>
    </citation>
    <scope>NUCLEOTIDE SEQUENCE [LARGE SCALE GENOMIC DNA]</scope>
    <source>
        <strain evidence="3">Tanzania (2000708)</strain>
    </source>
</reference>
<protein>
    <recommendedName>
        <fullName evidence="1">LCCL domain-containing protein</fullName>
    </recommendedName>
</protein>
<dbReference type="InterPro" id="IPR004043">
    <property type="entry name" value="LCCL"/>
</dbReference>
<dbReference type="SMART" id="SM00603">
    <property type="entry name" value="LCCL"/>
    <property type="match status" value="1"/>
</dbReference>
<dbReference type="AlphaFoldDB" id="A0A024WE05"/>
<evidence type="ECO:0000313" key="2">
    <source>
        <dbReference type="EMBL" id="ETW39159.1"/>
    </source>
</evidence>